<dbReference type="InterPro" id="IPR005000">
    <property type="entry name" value="Aldolase/citrate-lyase_domain"/>
</dbReference>
<keyword evidence="3 6" id="KW-0479">Metal-binding</keyword>
<evidence type="ECO:0000256" key="5">
    <source>
        <dbReference type="PIRSR" id="PIRSR015582-1"/>
    </source>
</evidence>
<keyword evidence="9" id="KW-1185">Reference proteome</keyword>
<evidence type="ECO:0000256" key="3">
    <source>
        <dbReference type="ARBA" id="ARBA00022723"/>
    </source>
</evidence>
<organism evidence="8 9">
    <name type="scientific">Sphingobium wenxiniae (strain DSM 21828 / CGMCC 1.7748 / JZ-1)</name>
    <dbReference type="NCBI Taxonomy" id="595605"/>
    <lineage>
        <taxon>Bacteria</taxon>
        <taxon>Pseudomonadati</taxon>
        <taxon>Pseudomonadota</taxon>
        <taxon>Alphaproteobacteria</taxon>
        <taxon>Sphingomonadales</taxon>
        <taxon>Sphingomonadaceae</taxon>
        <taxon>Sphingobium</taxon>
    </lineage>
</organism>
<comment type="cofactor">
    <cofactor evidence="1">
        <name>Mg(2+)</name>
        <dbReference type="ChEBI" id="CHEBI:18420"/>
    </cofactor>
</comment>
<protein>
    <submittedName>
        <fullName evidence="8">Citrate lyase subunit beta/citryl-CoA lyase</fullName>
    </submittedName>
</protein>
<dbReference type="PANTHER" id="PTHR32308">
    <property type="entry name" value="LYASE BETA SUBUNIT, PUTATIVE (AFU_ORTHOLOGUE AFUA_4G13030)-RELATED"/>
    <property type="match status" value="1"/>
</dbReference>
<dbReference type="PIRSF" id="PIRSF015582">
    <property type="entry name" value="Cit_lyase_B"/>
    <property type="match status" value="1"/>
</dbReference>
<feature type="binding site" evidence="5">
    <location>
        <position position="66"/>
    </location>
    <ligand>
        <name>substrate</name>
    </ligand>
</feature>
<evidence type="ECO:0000256" key="1">
    <source>
        <dbReference type="ARBA" id="ARBA00001946"/>
    </source>
</evidence>
<dbReference type="GO" id="GO:0016829">
    <property type="term" value="F:lyase activity"/>
    <property type="evidence" value="ECO:0007669"/>
    <property type="project" value="UniProtKB-KW"/>
</dbReference>
<dbReference type="Gene3D" id="3.20.20.60">
    <property type="entry name" value="Phosphoenolpyruvate-binding domains"/>
    <property type="match status" value="1"/>
</dbReference>
<dbReference type="Pfam" id="PF03328">
    <property type="entry name" value="HpcH_HpaI"/>
    <property type="match status" value="1"/>
</dbReference>
<evidence type="ECO:0000313" key="9">
    <source>
        <dbReference type="Proteomes" id="UP000316624"/>
    </source>
</evidence>
<evidence type="ECO:0000256" key="2">
    <source>
        <dbReference type="ARBA" id="ARBA00005568"/>
    </source>
</evidence>
<feature type="binding site" evidence="6">
    <location>
        <position position="129"/>
    </location>
    <ligand>
        <name>Mg(2+)</name>
        <dbReference type="ChEBI" id="CHEBI:18420"/>
    </ligand>
</feature>
<dbReference type="InterPro" id="IPR015813">
    <property type="entry name" value="Pyrv/PenolPyrv_kinase-like_dom"/>
</dbReference>
<keyword evidence="8" id="KW-0456">Lyase</keyword>
<sequence length="292" mass="32023">MIPVRSFLFVPGNKESWIERSINSGADALILDLEDSVPHAQKIEARGIVAGRLKWVVEQGQRVWVRINRTPHLYDFEDILAVVQPGLEGIFISKPCGPEDVHVASQMLAEAEMRNGLPNGSIHVIPLLESARSMQLAYEIAQHPRVSAIVGSTAKNADVARALGFVWSPEGRETLYLKSRVVMAARAAGKLAIGGVWQQVKDLEGLKASSQADRQLGMNGELALHPTNVEIINDVYSPTEDEVAFYKGMIDALDEAMANGRASVIYDGEHIDIAHVKTAREIIELARLYGRA</sequence>
<evidence type="ECO:0000256" key="4">
    <source>
        <dbReference type="ARBA" id="ARBA00022842"/>
    </source>
</evidence>
<dbReference type="InterPro" id="IPR040442">
    <property type="entry name" value="Pyrv_kinase-like_dom_sf"/>
</dbReference>
<dbReference type="RefSeq" id="WP_145071510.1">
    <property type="nucleotide sequence ID" value="NZ_JACIIY010000001.1"/>
</dbReference>
<dbReference type="Proteomes" id="UP000316624">
    <property type="component" value="Unassembled WGS sequence"/>
</dbReference>
<dbReference type="GO" id="GO:0006107">
    <property type="term" value="P:oxaloacetate metabolic process"/>
    <property type="evidence" value="ECO:0007669"/>
    <property type="project" value="TreeGrafter"/>
</dbReference>
<evidence type="ECO:0000313" key="8">
    <source>
        <dbReference type="EMBL" id="TWH97441.1"/>
    </source>
</evidence>
<proteinExistence type="inferred from homology"/>
<name>A0A562KPT9_SPHWJ</name>
<dbReference type="InterPro" id="IPR011206">
    <property type="entry name" value="Citrate_lyase_beta/mcl1/mcl2"/>
</dbReference>
<feature type="binding site" evidence="6">
    <location>
        <position position="158"/>
    </location>
    <ligand>
        <name>Mg(2+)</name>
        <dbReference type="ChEBI" id="CHEBI:18420"/>
    </ligand>
</feature>
<feature type="binding site" evidence="5">
    <location>
        <position position="129"/>
    </location>
    <ligand>
        <name>substrate</name>
    </ligand>
</feature>
<reference evidence="8 9" key="1">
    <citation type="journal article" date="2015" name="Stand. Genomic Sci.">
        <title>Genomic Encyclopedia of Bacterial and Archaeal Type Strains, Phase III: the genomes of soil and plant-associated and newly described type strains.</title>
        <authorList>
            <person name="Whitman W.B."/>
            <person name="Woyke T."/>
            <person name="Klenk H.P."/>
            <person name="Zhou Y."/>
            <person name="Lilburn T.G."/>
            <person name="Beck B.J."/>
            <person name="De Vos P."/>
            <person name="Vandamme P."/>
            <person name="Eisen J.A."/>
            <person name="Garrity G."/>
            <person name="Hugenholtz P."/>
            <person name="Kyrpides N.C."/>
        </authorList>
    </citation>
    <scope>NUCLEOTIDE SEQUENCE [LARGE SCALE GENOMIC DNA]</scope>
    <source>
        <strain evidence="8 9">CGMCC 1.7748</strain>
    </source>
</reference>
<comment type="caution">
    <text evidence="8">The sequence shown here is derived from an EMBL/GenBank/DDBJ whole genome shotgun (WGS) entry which is preliminary data.</text>
</comment>
<feature type="domain" description="HpcH/HpaI aldolase/citrate lyase" evidence="7">
    <location>
        <begin position="5"/>
        <end position="226"/>
    </location>
</feature>
<comment type="similarity">
    <text evidence="2">Belongs to the HpcH/HpaI aldolase family.</text>
</comment>
<keyword evidence="4 6" id="KW-0460">Magnesium</keyword>
<evidence type="ECO:0000256" key="6">
    <source>
        <dbReference type="PIRSR" id="PIRSR015582-2"/>
    </source>
</evidence>
<dbReference type="PANTHER" id="PTHR32308:SF0">
    <property type="entry name" value="HPCH_HPAI ALDOLASE_CITRATE LYASE DOMAIN-CONTAINING PROTEIN"/>
    <property type="match status" value="1"/>
</dbReference>
<dbReference type="EMBL" id="VLKK01000001">
    <property type="protein sequence ID" value="TWH97441.1"/>
    <property type="molecule type" value="Genomic_DNA"/>
</dbReference>
<dbReference type="GO" id="GO:0000287">
    <property type="term" value="F:magnesium ion binding"/>
    <property type="evidence" value="ECO:0007669"/>
    <property type="project" value="TreeGrafter"/>
</dbReference>
<dbReference type="SUPFAM" id="SSF51621">
    <property type="entry name" value="Phosphoenolpyruvate/pyruvate domain"/>
    <property type="match status" value="1"/>
</dbReference>
<accession>A0A562KPT9</accession>
<dbReference type="AlphaFoldDB" id="A0A562KPT9"/>
<gene>
    <name evidence="8" type="ORF">IQ35_00035</name>
</gene>
<evidence type="ECO:0000259" key="7">
    <source>
        <dbReference type="Pfam" id="PF03328"/>
    </source>
</evidence>